<dbReference type="KEGG" id="orn:DV701_04115"/>
<dbReference type="PRINTS" id="PR01011">
    <property type="entry name" value="GLUTPROXDASE"/>
</dbReference>
<dbReference type="Gene3D" id="3.40.30.10">
    <property type="entry name" value="Glutaredoxin"/>
    <property type="match status" value="1"/>
</dbReference>
<dbReference type="PROSITE" id="PS51355">
    <property type="entry name" value="GLUTATHIONE_PEROXID_3"/>
    <property type="match status" value="1"/>
</dbReference>
<dbReference type="GO" id="GO:0034599">
    <property type="term" value="P:cellular response to oxidative stress"/>
    <property type="evidence" value="ECO:0007669"/>
    <property type="project" value="TreeGrafter"/>
</dbReference>
<dbReference type="InterPro" id="IPR000889">
    <property type="entry name" value="Glutathione_peroxidase"/>
</dbReference>
<organism evidence="7 8">
    <name type="scientific">Ornithinimicrobium avium</name>
    <dbReference type="NCBI Taxonomy" id="2283195"/>
    <lineage>
        <taxon>Bacteria</taxon>
        <taxon>Bacillati</taxon>
        <taxon>Actinomycetota</taxon>
        <taxon>Actinomycetes</taxon>
        <taxon>Micrococcales</taxon>
        <taxon>Ornithinimicrobiaceae</taxon>
        <taxon>Ornithinimicrobium</taxon>
    </lineage>
</organism>
<reference evidence="7 8" key="1">
    <citation type="submission" date="2018-07" db="EMBL/GenBank/DDBJ databases">
        <title>Complete genome sequencing of Ornithinimicrobium sp. AMA3305.</title>
        <authorList>
            <person name="Bae J.-W."/>
        </authorList>
    </citation>
    <scope>NUCLEOTIDE SEQUENCE [LARGE SCALE GENOMIC DNA]</scope>
    <source>
        <strain evidence="7 8">AMA3305</strain>
    </source>
</reference>
<evidence type="ECO:0000256" key="4">
    <source>
        <dbReference type="PIRSR" id="PIRSR000303-1"/>
    </source>
</evidence>
<keyword evidence="8" id="KW-1185">Reference proteome</keyword>
<proteinExistence type="inferred from homology"/>
<gene>
    <name evidence="7" type="ORF">DV701_04115</name>
</gene>
<sequence>MSLYDIPLQTLDGNPTTLAEHAGGALLIVNVASRCGMTPQYSGLERLQQEFADRGLTVVGVPCNQFGGQEPGSAEDIATFCATTYGVTFPMMAKTDVNGADRHPLFAELTHVVDADGEAGDVRWNFEKWVVGADGVPTARFRSGVEPESDEVRAAVEAALPQA</sequence>
<dbReference type="PROSITE" id="PS51352">
    <property type="entry name" value="THIOREDOXIN_2"/>
    <property type="match status" value="1"/>
</dbReference>
<accession>A0A345NK63</accession>
<comment type="similarity">
    <text evidence="1 5">Belongs to the glutathione peroxidase family.</text>
</comment>
<evidence type="ECO:0000256" key="1">
    <source>
        <dbReference type="ARBA" id="ARBA00006926"/>
    </source>
</evidence>
<dbReference type="Pfam" id="PF00255">
    <property type="entry name" value="GSHPx"/>
    <property type="match status" value="1"/>
</dbReference>
<dbReference type="EMBL" id="CP031229">
    <property type="protein sequence ID" value="AXH95421.1"/>
    <property type="molecule type" value="Genomic_DNA"/>
</dbReference>
<dbReference type="InterPro" id="IPR036249">
    <property type="entry name" value="Thioredoxin-like_sf"/>
</dbReference>
<evidence type="ECO:0000256" key="5">
    <source>
        <dbReference type="RuleBase" id="RU000499"/>
    </source>
</evidence>
<dbReference type="RefSeq" id="WP_114927186.1">
    <property type="nucleotide sequence ID" value="NZ_CP031229.1"/>
</dbReference>
<dbReference type="InterPro" id="IPR013766">
    <property type="entry name" value="Thioredoxin_domain"/>
</dbReference>
<dbReference type="GO" id="GO:0004601">
    <property type="term" value="F:peroxidase activity"/>
    <property type="evidence" value="ECO:0007669"/>
    <property type="project" value="UniProtKB-KW"/>
</dbReference>
<dbReference type="SUPFAM" id="SSF52833">
    <property type="entry name" value="Thioredoxin-like"/>
    <property type="match status" value="1"/>
</dbReference>
<dbReference type="Proteomes" id="UP000253790">
    <property type="component" value="Chromosome"/>
</dbReference>
<dbReference type="PANTHER" id="PTHR11592:SF40">
    <property type="entry name" value="THIOREDOXIN_GLUTATHIONE PEROXIDASE BTUE"/>
    <property type="match status" value="1"/>
</dbReference>
<dbReference type="AlphaFoldDB" id="A0A345NK63"/>
<dbReference type="PIRSF" id="PIRSF000303">
    <property type="entry name" value="Glutathion_perox"/>
    <property type="match status" value="1"/>
</dbReference>
<evidence type="ECO:0000313" key="7">
    <source>
        <dbReference type="EMBL" id="AXH95421.1"/>
    </source>
</evidence>
<name>A0A345NK63_9MICO</name>
<evidence type="ECO:0000256" key="3">
    <source>
        <dbReference type="ARBA" id="ARBA00023002"/>
    </source>
</evidence>
<dbReference type="PANTHER" id="PTHR11592">
    <property type="entry name" value="GLUTATHIONE PEROXIDASE"/>
    <property type="match status" value="1"/>
</dbReference>
<dbReference type="CDD" id="cd00340">
    <property type="entry name" value="GSH_Peroxidase"/>
    <property type="match status" value="1"/>
</dbReference>
<keyword evidence="2 5" id="KW-0575">Peroxidase</keyword>
<dbReference type="OrthoDB" id="9785502at2"/>
<evidence type="ECO:0000256" key="2">
    <source>
        <dbReference type="ARBA" id="ARBA00022559"/>
    </source>
</evidence>
<evidence type="ECO:0000313" key="8">
    <source>
        <dbReference type="Proteomes" id="UP000253790"/>
    </source>
</evidence>
<protein>
    <recommendedName>
        <fullName evidence="5">Glutathione peroxidase</fullName>
    </recommendedName>
</protein>
<feature type="domain" description="Thioredoxin" evidence="6">
    <location>
        <begin position="1"/>
        <end position="161"/>
    </location>
</feature>
<keyword evidence="3 5" id="KW-0560">Oxidoreductase</keyword>
<evidence type="ECO:0000259" key="6">
    <source>
        <dbReference type="PROSITE" id="PS51352"/>
    </source>
</evidence>
<dbReference type="FunFam" id="3.40.30.10:FF:000010">
    <property type="entry name" value="Glutathione peroxidase"/>
    <property type="match status" value="1"/>
</dbReference>
<feature type="active site" evidence="4">
    <location>
        <position position="35"/>
    </location>
</feature>